<keyword evidence="3" id="KW-1185">Reference proteome</keyword>
<accession>A0ABP0ADB9</accession>
<proteinExistence type="predicted"/>
<evidence type="ECO:0000313" key="2">
    <source>
        <dbReference type="EMBL" id="CAK6447849.1"/>
    </source>
</evidence>
<sequence length="75" mass="7768">MSVPESELAPGRPEDAEGPQPGGPRAEARAVPRSCPVSHANRLSELCLRALHPGLSRCLPVLPQAAALSPAVLLV</sequence>
<feature type="region of interest" description="Disordered" evidence="1">
    <location>
        <begin position="1"/>
        <end position="33"/>
    </location>
</feature>
<protein>
    <submittedName>
        <fullName evidence="2">Uncharacterized protein</fullName>
    </submittedName>
</protein>
<dbReference type="EMBL" id="OY882864">
    <property type="protein sequence ID" value="CAK6447849.1"/>
    <property type="molecule type" value="Genomic_DNA"/>
</dbReference>
<evidence type="ECO:0000313" key="3">
    <source>
        <dbReference type="Proteomes" id="UP001314169"/>
    </source>
</evidence>
<evidence type="ECO:0000256" key="1">
    <source>
        <dbReference type="SAM" id="MobiDB-lite"/>
    </source>
</evidence>
<organism evidence="2 3">
    <name type="scientific">Pipistrellus nathusii</name>
    <name type="common">Nathusius' pipistrelle</name>
    <dbReference type="NCBI Taxonomy" id="59473"/>
    <lineage>
        <taxon>Eukaryota</taxon>
        <taxon>Metazoa</taxon>
        <taxon>Chordata</taxon>
        <taxon>Craniata</taxon>
        <taxon>Vertebrata</taxon>
        <taxon>Euteleostomi</taxon>
        <taxon>Mammalia</taxon>
        <taxon>Eutheria</taxon>
        <taxon>Laurasiatheria</taxon>
        <taxon>Chiroptera</taxon>
        <taxon>Yangochiroptera</taxon>
        <taxon>Vespertilionidae</taxon>
        <taxon>Pipistrellus</taxon>
    </lineage>
</organism>
<gene>
    <name evidence="2" type="ORF">MPIPNATIZW_LOCUS16155</name>
</gene>
<name>A0ABP0ADB9_PIPNA</name>
<reference evidence="2" key="1">
    <citation type="submission" date="2023-12" db="EMBL/GenBank/DDBJ databases">
        <authorList>
            <person name="Brown T."/>
        </authorList>
    </citation>
    <scope>NUCLEOTIDE SEQUENCE</scope>
</reference>
<dbReference type="Proteomes" id="UP001314169">
    <property type="component" value="Chromosome 7"/>
</dbReference>